<dbReference type="EMBL" id="MU825487">
    <property type="protein sequence ID" value="KAJ7388344.1"/>
    <property type="molecule type" value="Genomic_DNA"/>
</dbReference>
<evidence type="ECO:0000256" key="1">
    <source>
        <dbReference type="SAM" id="Coils"/>
    </source>
</evidence>
<dbReference type="GO" id="GO:0007165">
    <property type="term" value="P:signal transduction"/>
    <property type="evidence" value="ECO:0007669"/>
    <property type="project" value="InterPro"/>
</dbReference>
<feature type="coiled-coil region" evidence="1">
    <location>
        <begin position="66"/>
        <end position="93"/>
    </location>
</feature>
<feature type="region of interest" description="Disordered" evidence="2">
    <location>
        <begin position="1"/>
        <end position="20"/>
    </location>
</feature>
<evidence type="ECO:0000313" key="5">
    <source>
        <dbReference type="Proteomes" id="UP001163046"/>
    </source>
</evidence>
<dbReference type="Gene3D" id="1.10.533.10">
    <property type="entry name" value="Death Domain, Fas"/>
    <property type="match status" value="1"/>
</dbReference>
<dbReference type="InterPro" id="IPR000488">
    <property type="entry name" value="Death_dom"/>
</dbReference>
<dbReference type="AlphaFoldDB" id="A0A9W9ZYJ2"/>
<keyword evidence="1" id="KW-0175">Coiled coil</keyword>
<reference evidence="4" key="1">
    <citation type="submission" date="2023-01" db="EMBL/GenBank/DDBJ databases">
        <title>Genome assembly of the deep-sea coral Lophelia pertusa.</title>
        <authorList>
            <person name="Herrera S."/>
            <person name="Cordes E."/>
        </authorList>
    </citation>
    <scope>NUCLEOTIDE SEQUENCE</scope>
    <source>
        <strain evidence="4">USNM1676648</strain>
        <tissue evidence="4">Polyp</tissue>
    </source>
</reference>
<name>A0A9W9ZYJ2_9CNID</name>
<evidence type="ECO:0000259" key="3">
    <source>
        <dbReference type="PROSITE" id="PS50017"/>
    </source>
</evidence>
<sequence length="302" mass="34783">MEREDDQAIPLGRGDDQPDLSDIHVLLKDLQKSMINEVTDIKSSFKKQETELRTAKEALNAALKYSDQLKTELKATKKRVNEQEDEIDELYESIDTPSSTRGKIPSRLLAFQKMFVQTTTKMRFESEDTYLQVSVRVICDTEDSGVRFYNRSKHEKDRPLLCHLKLRLPPLKTDVKKTPVEFFGVPLDDMTLHDAPIKEILAAWRDAVCRPARTRNDVLRIVSEKVGHCWKKLVRELNFTEEKIDMIPEDANNDKQECCHKALQTWRQENGEEATIRKLMIALNKAGLADVNSDVIQCLNLV</sequence>
<dbReference type="PROSITE" id="PS50017">
    <property type="entry name" value="DEATH_DOMAIN"/>
    <property type="match status" value="1"/>
</dbReference>
<proteinExistence type="predicted"/>
<protein>
    <submittedName>
        <fullName evidence="4">Ankyrin-2</fullName>
    </submittedName>
</protein>
<dbReference type="SMART" id="SM00005">
    <property type="entry name" value="DEATH"/>
    <property type="match status" value="1"/>
</dbReference>
<gene>
    <name evidence="4" type="primary">ANK2_3</name>
    <name evidence="4" type="ORF">OS493_038284</name>
</gene>
<dbReference type="OrthoDB" id="100767at2759"/>
<dbReference type="InterPro" id="IPR011029">
    <property type="entry name" value="DEATH-like_dom_sf"/>
</dbReference>
<evidence type="ECO:0000313" key="4">
    <source>
        <dbReference type="EMBL" id="KAJ7388344.1"/>
    </source>
</evidence>
<organism evidence="4 5">
    <name type="scientific">Desmophyllum pertusum</name>
    <dbReference type="NCBI Taxonomy" id="174260"/>
    <lineage>
        <taxon>Eukaryota</taxon>
        <taxon>Metazoa</taxon>
        <taxon>Cnidaria</taxon>
        <taxon>Anthozoa</taxon>
        <taxon>Hexacorallia</taxon>
        <taxon>Scleractinia</taxon>
        <taxon>Caryophylliina</taxon>
        <taxon>Caryophylliidae</taxon>
        <taxon>Desmophyllum</taxon>
    </lineage>
</organism>
<dbReference type="Proteomes" id="UP001163046">
    <property type="component" value="Unassembled WGS sequence"/>
</dbReference>
<dbReference type="SUPFAM" id="SSF47986">
    <property type="entry name" value="DEATH domain"/>
    <property type="match status" value="1"/>
</dbReference>
<accession>A0A9W9ZYJ2</accession>
<keyword evidence="5" id="KW-1185">Reference proteome</keyword>
<dbReference type="PANTHER" id="PTHR15077:SF9">
    <property type="entry name" value="C-TERMINAL OF ROC (COR) DOMAIN-CONTAINING PROTEIN"/>
    <property type="match status" value="1"/>
</dbReference>
<dbReference type="InterPro" id="IPR016729">
    <property type="entry name" value="FADD"/>
</dbReference>
<comment type="caution">
    <text evidence="4">The sequence shown here is derived from an EMBL/GenBank/DDBJ whole genome shotgun (WGS) entry which is preliminary data.</text>
</comment>
<dbReference type="PANTHER" id="PTHR15077">
    <property type="entry name" value="FAS-ASSOCIATING DEATH DOMAIN-CONTAINING PROTEIN FADD"/>
    <property type="match status" value="1"/>
</dbReference>
<evidence type="ECO:0000256" key="2">
    <source>
        <dbReference type="SAM" id="MobiDB-lite"/>
    </source>
</evidence>
<dbReference type="CDD" id="cd01670">
    <property type="entry name" value="Death"/>
    <property type="match status" value="1"/>
</dbReference>
<dbReference type="Pfam" id="PF00531">
    <property type="entry name" value="Death"/>
    <property type="match status" value="1"/>
</dbReference>
<feature type="domain" description="Death" evidence="3">
    <location>
        <begin position="215"/>
        <end position="299"/>
    </location>
</feature>
<dbReference type="Gene3D" id="1.10.287.1490">
    <property type="match status" value="1"/>
</dbReference>